<comment type="caution">
    <text evidence="4">The sequence shown here is derived from an EMBL/GenBank/DDBJ whole genome shotgun (WGS) entry which is preliminary data.</text>
</comment>
<dbReference type="InterPro" id="IPR002516">
    <property type="entry name" value="Glyco_trans_11"/>
</dbReference>
<sequence>MSKVEVIRKLSSFDIGIPKSNRIRSVLKSSYKLLIFVPVMFTLVFIHAYQTFRQDAVCSIHLSHPPHAPPKLHNNDTTTVSTPFTIPVQRFHSQKRSVPPLTIQLNEGRLGNQMFTFATLLGLSVANGRDLAVMPDNHYVLARYFNMKDYPVLDDESFVESDPWEITNWLRNEDFNIPESSNIIKGHKFPTSFTFFHHCREKVKEAFKFHPVVTRYVHKIFEEVRSQIPSIEVFIGVHVRRGDYIKKDKGGWLRAFNGREVDDEYFKLAVQHFTGRYSNAVFLAVSDDRGWAEKNLKKHGINLVASSPSEEFDLALLAHCNHTIMTYGTYGFWGGYLSGGDVVYFDDFLKPGTKQVEEYYRFDKMYPEEWVGISTTPPGYWVKLQCSSSLTNLSLLSTRKIHKDYPP</sequence>
<dbReference type="PANTHER" id="PTHR11927:SF9">
    <property type="entry name" value="L-FUCOSYLTRANSFERASE"/>
    <property type="match status" value="1"/>
</dbReference>
<evidence type="ECO:0000256" key="2">
    <source>
        <dbReference type="ARBA" id="ARBA00022679"/>
    </source>
</evidence>
<evidence type="ECO:0000313" key="4">
    <source>
        <dbReference type="EMBL" id="KAG8188092.1"/>
    </source>
</evidence>
<evidence type="ECO:0000256" key="1">
    <source>
        <dbReference type="ARBA" id="ARBA00022676"/>
    </source>
</evidence>
<keyword evidence="2 3" id="KW-0808">Transferase</keyword>
<evidence type="ECO:0000313" key="5">
    <source>
        <dbReference type="Proteomes" id="UP000827092"/>
    </source>
</evidence>
<dbReference type="AlphaFoldDB" id="A0AAV6UUG0"/>
<keyword evidence="3" id="KW-0333">Golgi apparatus</keyword>
<reference evidence="4 5" key="1">
    <citation type="journal article" date="2022" name="Nat. Ecol. Evol.">
        <title>A masculinizing supergene underlies an exaggerated male reproductive morph in a spider.</title>
        <authorList>
            <person name="Hendrickx F."/>
            <person name="De Corte Z."/>
            <person name="Sonet G."/>
            <person name="Van Belleghem S.M."/>
            <person name="Kostlbacher S."/>
            <person name="Vangestel C."/>
        </authorList>
    </citation>
    <scope>NUCLEOTIDE SEQUENCE [LARGE SCALE GENOMIC DNA]</scope>
    <source>
        <strain evidence="4">W744_W776</strain>
    </source>
</reference>
<dbReference type="GO" id="GO:0005975">
    <property type="term" value="P:carbohydrate metabolic process"/>
    <property type="evidence" value="ECO:0007669"/>
    <property type="project" value="InterPro"/>
</dbReference>
<keyword evidence="1 3" id="KW-0328">Glycosyltransferase</keyword>
<keyword evidence="3" id="KW-0472">Membrane</keyword>
<dbReference type="GO" id="GO:0008107">
    <property type="term" value="F:galactoside 2-alpha-L-fucosyltransferase activity"/>
    <property type="evidence" value="ECO:0007669"/>
    <property type="project" value="InterPro"/>
</dbReference>
<evidence type="ECO:0000256" key="3">
    <source>
        <dbReference type="RuleBase" id="RU363129"/>
    </source>
</evidence>
<comment type="similarity">
    <text evidence="3">Belongs to the glycosyltransferase 11 family.</text>
</comment>
<keyword evidence="3" id="KW-0325">Glycoprotein</keyword>
<dbReference type="Proteomes" id="UP000827092">
    <property type="component" value="Unassembled WGS sequence"/>
</dbReference>
<dbReference type="EMBL" id="JAFNEN010000249">
    <property type="protein sequence ID" value="KAG8188092.1"/>
    <property type="molecule type" value="Genomic_DNA"/>
</dbReference>
<proteinExistence type="inferred from homology"/>
<dbReference type="CDD" id="cd11301">
    <property type="entry name" value="Fut1_Fut2_like"/>
    <property type="match status" value="1"/>
</dbReference>
<comment type="subcellular location">
    <subcellularLocation>
        <location evidence="3">Golgi apparatus</location>
        <location evidence="3">Golgi stack membrane</location>
        <topology evidence="3">Single-pass type II membrane protein</topology>
    </subcellularLocation>
</comment>
<keyword evidence="3" id="KW-1133">Transmembrane helix</keyword>
<protein>
    <recommendedName>
        <fullName evidence="3">L-Fucosyltransferase</fullName>
        <ecNumber evidence="3">2.4.1.-</ecNumber>
    </recommendedName>
</protein>
<keyword evidence="5" id="KW-1185">Reference proteome</keyword>
<comment type="pathway">
    <text evidence="3">Protein modification; protein glycosylation.</text>
</comment>
<gene>
    <name evidence="4" type="ORF">JTE90_002447</name>
</gene>
<dbReference type="EC" id="2.4.1.-" evidence="3"/>
<accession>A0AAV6UUG0</accession>
<keyword evidence="3" id="KW-0812">Transmembrane</keyword>
<keyword evidence="3" id="KW-0735">Signal-anchor</keyword>
<dbReference type="GO" id="GO:0032580">
    <property type="term" value="C:Golgi cisterna membrane"/>
    <property type="evidence" value="ECO:0007669"/>
    <property type="project" value="UniProtKB-SubCell"/>
</dbReference>
<feature type="transmembrane region" description="Helical" evidence="3">
    <location>
        <begin position="31"/>
        <end position="49"/>
    </location>
</feature>
<dbReference type="PANTHER" id="PTHR11927">
    <property type="entry name" value="GALACTOSIDE 2-L-FUCOSYLTRANSFERASE"/>
    <property type="match status" value="1"/>
</dbReference>
<name>A0AAV6UUG0_9ARAC</name>
<organism evidence="4 5">
    <name type="scientific">Oedothorax gibbosus</name>
    <dbReference type="NCBI Taxonomy" id="931172"/>
    <lineage>
        <taxon>Eukaryota</taxon>
        <taxon>Metazoa</taxon>
        <taxon>Ecdysozoa</taxon>
        <taxon>Arthropoda</taxon>
        <taxon>Chelicerata</taxon>
        <taxon>Arachnida</taxon>
        <taxon>Araneae</taxon>
        <taxon>Araneomorphae</taxon>
        <taxon>Entelegynae</taxon>
        <taxon>Araneoidea</taxon>
        <taxon>Linyphiidae</taxon>
        <taxon>Erigoninae</taxon>
        <taxon>Oedothorax</taxon>
    </lineage>
</organism>
<dbReference type="Pfam" id="PF01531">
    <property type="entry name" value="Glyco_transf_11"/>
    <property type="match status" value="1"/>
</dbReference>